<dbReference type="AlphaFoldDB" id="A0A814RSI7"/>
<evidence type="ECO:0000313" key="2">
    <source>
        <dbReference type="EMBL" id="CAF1135931.1"/>
    </source>
</evidence>
<reference evidence="2" key="1">
    <citation type="submission" date="2021-02" db="EMBL/GenBank/DDBJ databases">
        <authorList>
            <person name="Nowell W R."/>
        </authorList>
    </citation>
    <scope>NUCLEOTIDE SEQUENCE</scope>
</reference>
<organism evidence="2 3">
    <name type="scientific">Rotaria sordida</name>
    <dbReference type="NCBI Taxonomy" id="392033"/>
    <lineage>
        <taxon>Eukaryota</taxon>
        <taxon>Metazoa</taxon>
        <taxon>Spiralia</taxon>
        <taxon>Gnathifera</taxon>
        <taxon>Rotifera</taxon>
        <taxon>Eurotatoria</taxon>
        <taxon>Bdelloidea</taxon>
        <taxon>Philodinida</taxon>
        <taxon>Philodinidae</taxon>
        <taxon>Rotaria</taxon>
    </lineage>
</organism>
<evidence type="ECO:0000256" key="1">
    <source>
        <dbReference type="SAM" id="MobiDB-lite"/>
    </source>
</evidence>
<sequence>MKKQEFAEPGAYEPLRCEGRHCTNCGKCRDWYYTGDPQTWQWIRNVKNWTKDDWKRWDHGDYCERFQRRDGYTCTISSSPSSSGSPIIGPPPSGGPGGHPPSPPPSGGPGGHPPSPFGHPFGGYFGGFGYVSCLCEDNKRV</sequence>
<feature type="region of interest" description="Disordered" evidence="1">
    <location>
        <begin position="74"/>
        <end position="118"/>
    </location>
</feature>
<gene>
    <name evidence="2" type="ORF">SEV965_LOCUS17674</name>
</gene>
<feature type="compositionally biased region" description="Low complexity" evidence="1">
    <location>
        <begin position="76"/>
        <end position="87"/>
    </location>
</feature>
<dbReference type="Proteomes" id="UP000663889">
    <property type="component" value="Unassembled WGS sequence"/>
</dbReference>
<name>A0A814RSI7_9BILA</name>
<proteinExistence type="predicted"/>
<dbReference type="EMBL" id="CAJNOU010001020">
    <property type="protein sequence ID" value="CAF1135931.1"/>
    <property type="molecule type" value="Genomic_DNA"/>
</dbReference>
<comment type="caution">
    <text evidence="2">The sequence shown here is derived from an EMBL/GenBank/DDBJ whole genome shotgun (WGS) entry which is preliminary data.</text>
</comment>
<feature type="compositionally biased region" description="Pro residues" evidence="1">
    <location>
        <begin position="88"/>
        <end position="117"/>
    </location>
</feature>
<evidence type="ECO:0000313" key="3">
    <source>
        <dbReference type="Proteomes" id="UP000663889"/>
    </source>
</evidence>
<accession>A0A814RSI7</accession>
<protein>
    <submittedName>
        <fullName evidence="2">Uncharacterized protein</fullName>
    </submittedName>
</protein>